<dbReference type="EMBL" id="JASCZI010000066">
    <property type="protein sequence ID" value="MED6108130.1"/>
    <property type="molecule type" value="Genomic_DNA"/>
</dbReference>
<protein>
    <submittedName>
        <fullName evidence="2">Uncharacterized protein</fullName>
    </submittedName>
</protein>
<dbReference type="SUPFAM" id="SSF49599">
    <property type="entry name" value="TRAF domain-like"/>
    <property type="match status" value="1"/>
</dbReference>
<dbReference type="Gene3D" id="2.60.210.10">
    <property type="entry name" value="Apoptosis, Tumor Necrosis Factor Receptor Associated Protein 2, Chain A"/>
    <property type="match status" value="1"/>
</dbReference>
<reference evidence="2 3" key="1">
    <citation type="journal article" date="2023" name="Plants (Basel)">
        <title>Bridging the Gap: Combining Genomics and Transcriptomics Approaches to Understand Stylosanthes scabra, an Orphan Legume from the Brazilian Caatinga.</title>
        <authorList>
            <person name="Ferreira-Neto J.R.C."/>
            <person name="da Silva M.D."/>
            <person name="Binneck E."/>
            <person name="de Melo N.F."/>
            <person name="da Silva R.H."/>
            <person name="de Melo A.L.T.M."/>
            <person name="Pandolfi V."/>
            <person name="Bustamante F.O."/>
            <person name="Brasileiro-Vidal A.C."/>
            <person name="Benko-Iseppon A.M."/>
        </authorList>
    </citation>
    <scope>NUCLEOTIDE SEQUENCE [LARGE SCALE GENOMIC DNA]</scope>
    <source>
        <tissue evidence="2">Leaves</tissue>
    </source>
</reference>
<dbReference type="InterPro" id="IPR008974">
    <property type="entry name" value="TRAF-like"/>
</dbReference>
<accession>A0ABU6Q8F5</accession>
<sequence length="140" mass="15807">MEAEKEKHGIFSFKGLAMCFKPSEESHEKKEEKNNDSKVKVKQPDTVPELKKGEGEYKFGSGVHDAIGFASFITLSEFHDPHKGFLVNDKCSITAEVSVENDDHRHPNDDRLVPVVTINNNNNKKLEENVDLQGELLKVE</sequence>
<evidence type="ECO:0000313" key="2">
    <source>
        <dbReference type="EMBL" id="MED6108130.1"/>
    </source>
</evidence>
<dbReference type="Proteomes" id="UP001341840">
    <property type="component" value="Unassembled WGS sequence"/>
</dbReference>
<organism evidence="2 3">
    <name type="scientific">Stylosanthes scabra</name>
    <dbReference type="NCBI Taxonomy" id="79078"/>
    <lineage>
        <taxon>Eukaryota</taxon>
        <taxon>Viridiplantae</taxon>
        <taxon>Streptophyta</taxon>
        <taxon>Embryophyta</taxon>
        <taxon>Tracheophyta</taxon>
        <taxon>Spermatophyta</taxon>
        <taxon>Magnoliopsida</taxon>
        <taxon>eudicotyledons</taxon>
        <taxon>Gunneridae</taxon>
        <taxon>Pentapetalae</taxon>
        <taxon>rosids</taxon>
        <taxon>fabids</taxon>
        <taxon>Fabales</taxon>
        <taxon>Fabaceae</taxon>
        <taxon>Papilionoideae</taxon>
        <taxon>50 kb inversion clade</taxon>
        <taxon>dalbergioids sensu lato</taxon>
        <taxon>Dalbergieae</taxon>
        <taxon>Pterocarpus clade</taxon>
        <taxon>Stylosanthes</taxon>
    </lineage>
</organism>
<comment type="caution">
    <text evidence="2">The sequence shown here is derived from an EMBL/GenBank/DDBJ whole genome shotgun (WGS) entry which is preliminary data.</text>
</comment>
<evidence type="ECO:0000256" key="1">
    <source>
        <dbReference type="SAM" id="MobiDB-lite"/>
    </source>
</evidence>
<gene>
    <name evidence="2" type="ORF">PIB30_020577</name>
</gene>
<keyword evidence="3" id="KW-1185">Reference proteome</keyword>
<evidence type="ECO:0000313" key="3">
    <source>
        <dbReference type="Proteomes" id="UP001341840"/>
    </source>
</evidence>
<name>A0ABU6Q8F5_9FABA</name>
<feature type="region of interest" description="Disordered" evidence="1">
    <location>
        <begin position="23"/>
        <end position="54"/>
    </location>
</feature>
<proteinExistence type="predicted"/>